<dbReference type="Gene3D" id="2.60.210.10">
    <property type="entry name" value="Apoptosis, Tumor Necrosis Factor Receptor Associated Protein 2, Chain A"/>
    <property type="match status" value="2"/>
</dbReference>
<dbReference type="SUPFAM" id="SSF49599">
    <property type="entry name" value="TRAF domain-like"/>
    <property type="match status" value="2"/>
</dbReference>
<accession>A0A4D6MXF7</accession>
<dbReference type="CDD" id="cd00121">
    <property type="entry name" value="MATH"/>
    <property type="match status" value="2"/>
</dbReference>
<sequence length="566" mass="66303">MENENTKQKMFEKFTWTIQDFSKLDCNEYSEEFSLDDHLWRILIYPRGNNVDYLSIYLDGGGNVENLGGAWYKFANFKLTLINQINHKMSKTMETEHLFSAKEIDWGFLQFIPLYELHNPNNGFIVNDTCIVEAEILVSKLKEQNQVDQAHNKIKDKPTKHIDKPLPQETFTTFVELVGLKDIEQDFIPLLEEVCAQHPLLINSQKKRTLMYVEWAFTALGRVLHFLKTKKVKDMNEDACNHLQNLWEELETFKFDLTWLEPHVQSALGMKNYVERSVQVKKKKEKICVLEKEIKMLKEKIIETKVNLEITRRELTKISEAFVECDLDDGAKEIDWGFLQFIPLYELHNPNNGFIVNDTCIVEAEILVSKLKEQNQVDQAHNKIKDKPTKHIDKPLPQETFTTFVELVGLKDIEQDFIPLLEEVCAQHPLLINSQKKRTLMYVEWAFTALGRVLHFLKTKKVKDMNEDACNHLQNLWEELETFKFDLTWLEPHVQSALGMKNYVERSVQVKKKKEKICVLEKEIKMLKEKIIETKVNLEITRRELTKISEAFVECDLDDGLGYGGQ</sequence>
<dbReference type="PROSITE" id="PS50144">
    <property type="entry name" value="MATH"/>
    <property type="match status" value="2"/>
</dbReference>
<dbReference type="EMBL" id="CP039353">
    <property type="protein sequence ID" value="QCE05322.1"/>
    <property type="molecule type" value="Genomic_DNA"/>
</dbReference>
<proteinExistence type="predicted"/>
<feature type="domain" description="MATH" evidence="2">
    <location>
        <begin position="336"/>
        <end position="366"/>
    </location>
</feature>
<keyword evidence="1" id="KW-0175">Coiled coil</keyword>
<protein>
    <submittedName>
        <fullName evidence="3">Ubiquitin carboxyl-terminal hydrolase 7</fullName>
    </submittedName>
</protein>
<keyword evidence="4" id="KW-1185">Reference proteome</keyword>
<organism evidence="3 4">
    <name type="scientific">Vigna unguiculata</name>
    <name type="common">Cowpea</name>
    <dbReference type="NCBI Taxonomy" id="3917"/>
    <lineage>
        <taxon>Eukaryota</taxon>
        <taxon>Viridiplantae</taxon>
        <taxon>Streptophyta</taxon>
        <taxon>Embryophyta</taxon>
        <taxon>Tracheophyta</taxon>
        <taxon>Spermatophyta</taxon>
        <taxon>Magnoliopsida</taxon>
        <taxon>eudicotyledons</taxon>
        <taxon>Gunneridae</taxon>
        <taxon>Pentapetalae</taxon>
        <taxon>rosids</taxon>
        <taxon>fabids</taxon>
        <taxon>Fabales</taxon>
        <taxon>Fabaceae</taxon>
        <taxon>Papilionoideae</taxon>
        <taxon>50 kb inversion clade</taxon>
        <taxon>NPAAA clade</taxon>
        <taxon>indigoferoid/millettioid clade</taxon>
        <taxon>Phaseoleae</taxon>
        <taxon>Vigna</taxon>
    </lineage>
</organism>
<feature type="domain" description="MATH" evidence="2">
    <location>
        <begin position="11"/>
        <end position="136"/>
    </location>
</feature>
<dbReference type="InterPro" id="IPR008974">
    <property type="entry name" value="TRAF-like"/>
</dbReference>
<dbReference type="InterPro" id="IPR002083">
    <property type="entry name" value="MATH/TRAF_dom"/>
</dbReference>
<dbReference type="InterPro" id="IPR050804">
    <property type="entry name" value="MCC"/>
</dbReference>
<evidence type="ECO:0000313" key="4">
    <source>
        <dbReference type="Proteomes" id="UP000501690"/>
    </source>
</evidence>
<dbReference type="SMART" id="SM00061">
    <property type="entry name" value="MATH"/>
    <property type="match status" value="1"/>
</dbReference>
<name>A0A4D6MXF7_VIGUN</name>
<dbReference type="PANTHER" id="PTHR46236">
    <property type="entry name" value="TRAF-LIKE SUPERFAMILY PROTEIN"/>
    <property type="match status" value="1"/>
</dbReference>
<dbReference type="AlphaFoldDB" id="A0A4D6MXF7"/>
<evidence type="ECO:0000256" key="1">
    <source>
        <dbReference type="ARBA" id="ARBA00023054"/>
    </source>
</evidence>
<keyword evidence="3" id="KW-0378">Hydrolase</keyword>
<evidence type="ECO:0000259" key="2">
    <source>
        <dbReference type="PROSITE" id="PS50144"/>
    </source>
</evidence>
<dbReference type="PANTHER" id="PTHR46236:SF35">
    <property type="entry name" value="MATH DOMAIN-CONTAINING PROTEIN"/>
    <property type="match status" value="1"/>
</dbReference>
<reference evidence="3 4" key="1">
    <citation type="submission" date="2019-04" db="EMBL/GenBank/DDBJ databases">
        <title>An improved genome assembly and genetic linkage map for asparagus bean, Vigna unguiculata ssp. sesquipedialis.</title>
        <authorList>
            <person name="Xia Q."/>
            <person name="Zhang R."/>
            <person name="Dong Y."/>
        </authorList>
    </citation>
    <scope>NUCLEOTIDE SEQUENCE [LARGE SCALE GENOMIC DNA]</scope>
    <source>
        <tissue evidence="3">Leaf</tissue>
    </source>
</reference>
<dbReference type="Proteomes" id="UP000501690">
    <property type="component" value="Linkage Group LG9"/>
</dbReference>
<gene>
    <name evidence="3" type="ORF">DEO72_LG9g325</name>
</gene>
<dbReference type="Pfam" id="PF22486">
    <property type="entry name" value="MATH_2"/>
    <property type="match status" value="2"/>
</dbReference>
<evidence type="ECO:0000313" key="3">
    <source>
        <dbReference type="EMBL" id="QCE05322.1"/>
    </source>
</evidence>
<dbReference type="GO" id="GO:0016787">
    <property type="term" value="F:hydrolase activity"/>
    <property type="evidence" value="ECO:0007669"/>
    <property type="project" value="UniProtKB-KW"/>
</dbReference>